<comment type="caution">
    <text evidence="1">The sequence shown here is derived from an EMBL/GenBank/DDBJ whole genome shotgun (WGS) entry which is preliminary data.</text>
</comment>
<keyword evidence="2" id="KW-1185">Reference proteome</keyword>
<accession>A0ACC0VH92</accession>
<proteinExistence type="predicted"/>
<evidence type="ECO:0000313" key="1">
    <source>
        <dbReference type="EMBL" id="KAI9905285.1"/>
    </source>
</evidence>
<sequence>MCRLALGDRALVPLRCCRKELPDDYVREALTGLDYTKYQTLLKEKNWKVSDLKSDADYTATVKAVGAKQCPGCGIGVQRDFGCVHMACPNGHQFCYTCLTIHMDVLPERKEPAVAGCVASFESYPIDLIDAIDEDNVDDHYVLEVYREEMRRAEQFYLDKAMAMSLYSMEEYELVSDPTDGQELASEHEHEADEAKPPPKCICCLTVVADRNLRRILLCGHIYCTQCILTRCRMGVRDRSMVPAHCCRREFPTDYVQEALSAVEFMTYERFLKEKPWRSLDLETDREYANVVGQIHAKQCPGCGIGVQKDGGCNHMTCLNGHQFCILCARVWKTCSCAT</sequence>
<protein>
    <submittedName>
        <fullName evidence="1">Uncharacterized protein</fullName>
    </submittedName>
</protein>
<dbReference type="EMBL" id="CM047588">
    <property type="protein sequence ID" value="KAI9905285.1"/>
    <property type="molecule type" value="Genomic_DNA"/>
</dbReference>
<evidence type="ECO:0000313" key="2">
    <source>
        <dbReference type="Proteomes" id="UP001163321"/>
    </source>
</evidence>
<organism evidence="1 2">
    <name type="scientific">Peronosclerospora sorghi</name>
    <dbReference type="NCBI Taxonomy" id="230839"/>
    <lineage>
        <taxon>Eukaryota</taxon>
        <taxon>Sar</taxon>
        <taxon>Stramenopiles</taxon>
        <taxon>Oomycota</taxon>
        <taxon>Peronosporomycetes</taxon>
        <taxon>Peronosporales</taxon>
        <taxon>Peronosporaceae</taxon>
        <taxon>Peronosclerospora</taxon>
    </lineage>
</organism>
<gene>
    <name evidence="1" type="ORF">PsorP6_014329</name>
</gene>
<name>A0ACC0VH92_9STRA</name>
<reference evidence="1 2" key="1">
    <citation type="journal article" date="2022" name="bioRxiv">
        <title>The genome of the oomycete Peronosclerospora sorghi, a cosmopolitan pathogen of maize and sorghum, is inflated with dispersed pseudogenes.</title>
        <authorList>
            <person name="Fletcher K."/>
            <person name="Martin F."/>
            <person name="Isakeit T."/>
            <person name="Cavanaugh K."/>
            <person name="Magill C."/>
            <person name="Michelmore R."/>
        </authorList>
    </citation>
    <scope>NUCLEOTIDE SEQUENCE [LARGE SCALE GENOMIC DNA]</scope>
    <source>
        <strain evidence="1">P6</strain>
    </source>
</reference>
<dbReference type="Proteomes" id="UP001163321">
    <property type="component" value="Chromosome 9"/>
</dbReference>